<dbReference type="Proteomes" id="UP001367508">
    <property type="component" value="Unassembled WGS sequence"/>
</dbReference>
<comment type="caution">
    <text evidence="2">The sequence shown here is derived from an EMBL/GenBank/DDBJ whole genome shotgun (WGS) entry which is preliminary data.</text>
</comment>
<dbReference type="EMBL" id="JAYMYQ010000008">
    <property type="protein sequence ID" value="KAK7315920.1"/>
    <property type="molecule type" value="Genomic_DNA"/>
</dbReference>
<evidence type="ECO:0000256" key="1">
    <source>
        <dbReference type="SAM" id="MobiDB-lite"/>
    </source>
</evidence>
<reference evidence="2 3" key="1">
    <citation type="submission" date="2024-01" db="EMBL/GenBank/DDBJ databases">
        <title>The genomes of 5 underutilized Papilionoideae crops provide insights into root nodulation and disease resistanc.</title>
        <authorList>
            <person name="Jiang F."/>
        </authorList>
    </citation>
    <scope>NUCLEOTIDE SEQUENCE [LARGE SCALE GENOMIC DNA]</scope>
    <source>
        <strain evidence="2">LVBAO_FW01</strain>
        <tissue evidence="2">Leaves</tissue>
    </source>
</reference>
<evidence type="ECO:0000313" key="2">
    <source>
        <dbReference type="EMBL" id="KAK7315920.1"/>
    </source>
</evidence>
<name>A0AAN9PXA3_CANGL</name>
<evidence type="ECO:0000313" key="3">
    <source>
        <dbReference type="Proteomes" id="UP001367508"/>
    </source>
</evidence>
<gene>
    <name evidence="2" type="ORF">VNO77_34502</name>
</gene>
<proteinExistence type="predicted"/>
<protein>
    <submittedName>
        <fullName evidence="2">Uncharacterized protein</fullName>
    </submittedName>
</protein>
<dbReference type="AlphaFoldDB" id="A0AAN9PXA3"/>
<accession>A0AAN9PXA3</accession>
<keyword evidence="3" id="KW-1185">Reference proteome</keyword>
<organism evidence="2 3">
    <name type="scientific">Canavalia gladiata</name>
    <name type="common">Sword bean</name>
    <name type="synonym">Dolichos gladiatus</name>
    <dbReference type="NCBI Taxonomy" id="3824"/>
    <lineage>
        <taxon>Eukaryota</taxon>
        <taxon>Viridiplantae</taxon>
        <taxon>Streptophyta</taxon>
        <taxon>Embryophyta</taxon>
        <taxon>Tracheophyta</taxon>
        <taxon>Spermatophyta</taxon>
        <taxon>Magnoliopsida</taxon>
        <taxon>eudicotyledons</taxon>
        <taxon>Gunneridae</taxon>
        <taxon>Pentapetalae</taxon>
        <taxon>rosids</taxon>
        <taxon>fabids</taxon>
        <taxon>Fabales</taxon>
        <taxon>Fabaceae</taxon>
        <taxon>Papilionoideae</taxon>
        <taxon>50 kb inversion clade</taxon>
        <taxon>NPAAA clade</taxon>
        <taxon>indigoferoid/millettioid clade</taxon>
        <taxon>Phaseoleae</taxon>
        <taxon>Canavalia</taxon>
    </lineage>
</organism>
<sequence>MGRPHRRAKAASVEDGPDSFSSSGLHSFAFSSEFVLTWPSLMLPGFLSRALLLHKINVPLIHIGICVLVWRSVARIVAVEDPIDEDDRGPYMVGAEFQSYADKNESLIRRDLLSLS</sequence>
<feature type="region of interest" description="Disordered" evidence="1">
    <location>
        <begin position="1"/>
        <end position="22"/>
    </location>
</feature>